<sequence>MVRVILVNSFSINMITDDKVNIRFVKINFDKAREIIELAKKKNIKVESYIGHESTAQLLTRLLNYNIVTNRTEYKLQPTDVLLIFSLSKRLSKPEDIANINESEFNVFIAVVVDLWIAPGTVILSTDSEITNIFPELIDLVSEWMMAG</sequence>
<dbReference type="Pfam" id="PF08960">
    <property type="entry name" value="STIV_B116-like"/>
    <property type="match status" value="1"/>
</dbReference>
<dbReference type="SUPFAM" id="SSF143602">
    <property type="entry name" value="STIV B116-like"/>
    <property type="match status" value="1"/>
</dbReference>
<dbReference type="KEGG" id="vg:20964549"/>
<name>B6EFE2_9VIRU</name>
<evidence type="ECO:0000313" key="2">
    <source>
        <dbReference type="Proteomes" id="UP000203343"/>
    </source>
</evidence>
<protein>
    <submittedName>
        <fullName evidence="1">Uncharacterized protein</fullName>
    </submittedName>
</protein>
<dbReference type="InterPro" id="IPR037236">
    <property type="entry name" value="STIV_B116-like_sf"/>
</dbReference>
<organism evidence="1 2">
    <name type="scientific">Stygiolobus rod-shaped virus</name>
    <dbReference type="NCBI Taxonomy" id="537009"/>
    <lineage>
        <taxon>Viruses</taxon>
        <taxon>Adnaviria</taxon>
        <taxon>Zilligvirae</taxon>
        <taxon>Taleaviricota</taxon>
        <taxon>Tokiviricetes</taxon>
        <taxon>Ligamenvirales</taxon>
        <taxon>Rudiviridae</taxon>
        <taxon>Azorudivirus</taxon>
        <taxon>Azorudivirus furnasense</taxon>
        <taxon>Azorudivirus SRV</taxon>
    </lineage>
</organism>
<dbReference type="InterPro" id="IPR015055">
    <property type="entry name" value="STIV_B116-like"/>
</dbReference>
<accession>B6EFE2</accession>
<dbReference type="EMBL" id="FM164764">
    <property type="protein sequence ID" value="CAQ58477.1"/>
    <property type="molecule type" value="Genomic_DNA"/>
</dbReference>
<dbReference type="GeneID" id="20964549"/>
<keyword evidence="2" id="KW-1185">Reference proteome</keyword>
<proteinExistence type="predicted"/>
<dbReference type="RefSeq" id="YP_009094261.1">
    <property type="nucleotide sequence ID" value="NC_025375.1"/>
</dbReference>
<evidence type="ECO:0000313" key="1">
    <source>
        <dbReference type="EMBL" id="CAQ58477.1"/>
    </source>
</evidence>
<reference evidence="1 2" key="1">
    <citation type="journal article" date="2008" name="J. Bacteriol.">
        <title>SRV, a new viral isolate from Stygiolobus and general properties of the crenarchaeal rudiviruses and their virus-host interactions.</title>
        <authorList>
            <person name="Vestergaard G."/>
            <person name="Shah S.A."/>
            <person name="Bize A."/>
            <person name="Reitberger W."/>
            <person name="Reuter M."/>
            <person name="Phan H."/>
            <person name="Briegel A."/>
            <person name="Rachel R."/>
            <person name="Garrett R.A."/>
            <person name="Prangishvili D."/>
        </authorList>
    </citation>
    <scope>NUCLEOTIDE SEQUENCE [LARGE SCALE GENOMIC DNA]</scope>
</reference>
<dbReference type="Gene3D" id="3.40.50.11170">
    <property type="entry name" value="Uncharacterised protein PF08960, DUF1874"/>
    <property type="match status" value="1"/>
</dbReference>
<dbReference type="Proteomes" id="UP000203343">
    <property type="component" value="Segment"/>
</dbReference>